<feature type="non-terminal residue" evidence="2">
    <location>
        <position position="1"/>
    </location>
</feature>
<feature type="region of interest" description="Disordered" evidence="1">
    <location>
        <begin position="1"/>
        <end position="241"/>
    </location>
</feature>
<feature type="non-terminal residue" evidence="2">
    <location>
        <position position="282"/>
    </location>
</feature>
<organism evidence="2">
    <name type="scientific">uncultured Gemmatimonadota bacterium</name>
    <dbReference type="NCBI Taxonomy" id="203437"/>
    <lineage>
        <taxon>Bacteria</taxon>
        <taxon>Pseudomonadati</taxon>
        <taxon>Gemmatimonadota</taxon>
        <taxon>environmental samples</taxon>
    </lineage>
</organism>
<dbReference type="AlphaFoldDB" id="A0A6J4N081"/>
<proteinExistence type="predicted"/>
<sequence>GDGFPHRPGARAVPDGPLRAGRGGAGPRAGRGPELRRRARASGAVPGKPGEAGGRRAPRQRRRLRLAGRRVLPLRAGQRDQGTRKRPPGRGVGDGGREAVSGVRRRLAPAVHDPAGPEGLEGRRRLRRRGAGAGPRRRGMRRGARGGAAGNGLLRPGERHDRAPAGPPSRKRRRSRPARLVPAGPQRSPCGHRGVSRGAAAEPHRTRRPGRAAPGTRLTEPSASLVPQDGTALQQVDPAPSAGRALAGCVRLRGLLRRGDVAGHHDHDPDPPAVRRRHGAHL</sequence>
<name>A0A6J4N081_9BACT</name>
<feature type="compositionally biased region" description="Basic residues" evidence="1">
    <location>
        <begin position="124"/>
        <end position="144"/>
    </location>
</feature>
<protein>
    <submittedName>
        <fullName evidence="2">Uncharacterized protein</fullName>
    </submittedName>
</protein>
<feature type="compositionally biased region" description="Basic residues" evidence="1">
    <location>
        <begin position="56"/>
        <end position="68"/>
    </location>
</feature>
<feature type="region of interest" description="Disordered" evidence="1">
    <location>
        <begin position="260"/>
        <end position="282"/>
    </location>
</feature>
<evidence type="ECO:0000313" key="2">
    <source>
        <dbReference type="EMBL" id="CAA9373719.1"/>
    </source>
</evidence>
<dbReference type="EMBL" id="CADCTV010001013">
    <property type="protein sequence ID" value="CAA9373719.1"/>
    <property type="molecule type" value="Genomic_DNA"/>
</dbReference>
<evidence type="ECO:0000256" key="1">
    <source>
        <dbReference type="SAM" id="MobiDB-lite"/>
    </source>
</evidence>
<reference evidence="2" key="1">
    <citation type="submission" date="2020-02" db="EMBL/GenBank/DDBJ databases">
        <authorList>
            <person name="Meier V. D."/>
        </authorList>
    </citation>
    <scope>NUCLEOTIDE SEQUENCE</scope>
    <source>
        <strain evidence="2">AVDCRST_MAG89</strain>
    </source>
</reference>
<gene>
    <name evidence="2" type="ORF">AVDCRST_MAG89-4817</name>
</gene>
<feature type="compositionally biased region" description="Basic and acidic residues" evidence="1">
    <location>
        <begin position="260"/>
        <end position="270"/>
    </location>
</feature>
<accession>A0A6J4N081</accession>